<dbReference type="EMBL" id="JABSTR010000008">
    <property type="protein sequence ID" value="KAH9377851.1"/>
    <property type="molecule type" value="Genomic_DNA"/>
</dbReference>
<feature type="compositionally biased region" description="Low complexity" evidence="1">
    <location>
        <begin position="75"/>
        <end position="89"/>
    </location>
</feature>
<name>A0A9J6GRN3_HAELO</name>
<gene>
    <name evidence="2" type="ORF">HPB48_011535</name>
</gene>
<feature type="region of interest" description="Disordered" evidence="1">
    <location>
        <begin position="70"/>
        <end position="106"/>
    </location>
</feature>
<reference evidence="2 3" key="1">
    <citation type="journal article" date="2020" name="Cell">
        <title>Large-Scale Comparative Analyses of Tick Genomes Elucidate Their Genetic Diversity and Vector Capacities.</title>
        <authorList>
            <consortium name="Tick Genome and Microbiome Consortium (TIGMIC)"/>
            <person name="Jia N."/>
            <person name="Wang J."/>
            <person name="Shi W."/>
            <person name="Du L."/>
            <person name="Sun Y."/>
            <person name="Zhan W."/>
            <person name="Jiang J.F."/>
            <person name="Wang Q."/>
            <person name="Zhang B."/>
            <person name="Ji P."/>
            <person name="Bell-Sakyi L."/>
            <person name="Cui X.M."/>
            <person name="Yuan T.T."/>
            <person name="Jiang B.G."/>
            <person name="Yang W.F."/>
            <person name="Lam T.T."/>
            <person name="Chang Q.C."/>
            <person name="Ding S.J."/>
            <person name="Wang X.J."/>
            <person name="Zhu J.G."/>
            <person name="Ruan X.D."/>
            <person name="Zhao L."/>
            <person name="Wei J.T."/>
            <person name="Ye R.Z."/>
            <person name="Que T.C."/>
            <person name="Du C.H."/>
            <person name="Zhou Y.H."/>
            <person name="Cheng J.X."/>
            <person name="Dai P.F."/>
            <person name="Guo W.B."/>
            <person name="Han X.H."/>
            <person name="Huang E.J."/>
            <person name="Li L.F."/>
            <person name="Wei W."/>
            <person name="Gao Y.C."/>
            <person name="Liu J.Z."/>
            <person name="Shao H.Z."/>
            <person name="Wang X."/>
            <person name="Wang C.C."/>
            <person name="Yang T.C."/>
            <person name="Huo Q.B."/>
            <person name="Li W."/>
            <person name="Chen H.Y."/>
            <person name="Chen S.E."/>
            <person name="Zhou L.G."/>
            <person name="Ni X.B."/>
            <person name="Tian J.H."/>
            <person name="Sheng Y."/>
            <person name="Liu T."/>
            <person name="Pan Y.S."/>
            <person name="Xia L.Y."/>
            <person name="Li J."/>
            <person name="Zhao F."/>
            <person name="Cao W.C."/>
        </authorList>
    </citation>
    <scope>NUCLEOTIDE SEQUENCE [LARGE SCALE GENOMIC DNA]</scope>
    <source>
        <strain evidence="2">HaeL-2018</strain>
    </source>
</reference>
<dbReference type="AlphaFoldDB" id="A0A9J6GRN3"/>
<organism evidence="2 3">
    <name type="scientific">Haemaphysalis longicornis</name>
    <name type="common">Bush tick</name>
    <dbReference type="NCBI Taxonomy" id="44386"/>
    <lineage>
        <taxon>Eukaryota</taxon>
        <taxon>Metazoa</taxon>
        <taxon>Ecdysozoa</taxon>
        <taxon>Arthropoda</taxon>
        <taxon>Chelicerata</taxon>
        <taxon>Arachnida</taxon>
        <taxon>Acari</taxon>
        <taxon>Parasitiformes</taxon>
        <taxon>Ixodida</taxon>
        <taxon>Ixodoidea</taxon>
        <taxon>Ixodidae</taxon>
        <taxon>Haemaphysalinae</taxon>
        <taxon>Haemaphysalis</taxon>
    </lineage>
</organism>
<sequence length="106" mass="11311">MKQLLGTHSHAMNDTLLRELFLQRLPSRVEMALATAAAMDLQALAALADKAMEVATSFSEVAVVASAKPLSSPYATHPAPHPSESASSTQPLRSSPEDPRCCNNPR</sequence>
<protein>
    <submittedName>
        <fullName evidence="2">Uncharacterized protein</fullName>
    </submittedName>
</protein>
<comment type="caution">
    <text evidence="2">The sequence shown here is derived from an EMBL/GenBank/DDBJ whole genome shotgun (WGS) entry which is preliminary data.</text>
</comment>
<evidence type="ECO:0000256" key="1">
    <source>
        <dbReference type="SAM" id="MobiDB-lite"/>
    </source>
</evidence>
<evidence type="ECO:0000313" key="2">
    <source>
        <dbReference type="EMBL" id="KAH9377851.1"/>
    </source>
</evidence>
<dbReference type="VEuPathDB" id="VectorBase:HLOH_048834"/>
<accession>A0A9J6GRN3</accession>
<keyword evidence="3" id="KW-1185">Reference proteome</keyword>
<dbReference type="PANTHER" id="PTHR33327">
    <property type="entry name" value="ENDONUCLEASE"/>
    <property type="match status" value="1"/>
</dbReference>
<dbReference type="Proteomes" id="UP000821853">
    <property type="component" value="Unassembled WGS sequence"/>
</dbReference>
<evidence type="ECO:0000313" key="3">
    <source>
        <dbReference type="Proteomes" id="UP000821853"/>
    </source>
</evidence>
<dbReference type="PANTHER" id="PTHR33327:SF3">
    <property type="entry name" value="RNA-DIRECTED DNA POLYMERASE"/>
    <property type="match status" value="1"/>
</dbReference>
<proteinExistence type="predicted"/>